<keyword evidence="5" id="KW-0808">Transferase</keyword>
<keyword evidence="8" id="KW-0067">ATP-binding</keyword>
<gene>
    <name evidence="13" type="primary">Cnig_chr_X.g23581</name>
    <name evidence="13" type="ORF">B9Z55_023581</name>
</gene>
<evidence type="ECO:0000313" key="14">
    <source>
        <dbReference type="Proteomes" id="UP000230233"/>
    </source>
</evidence>
<dbReference type="Gene3D" id="3.30.200.20">
    <property type="entry name" value="Phosphorylase Kinase, domain 1"/>
    <property type="match status" value="1"/>
</dbReference>
<dbReference type="GO" id="GO:0005634">
    <property type="term" value="C:nucleus"/>
    <property type="evidence" value="ECO:0007669"/>
    <property type="project" value="UniProtKB-SubCell"/>
</dbReference>
<organism evidence="13 14">
    <name type="scientific">Caenorhabditis nigoni</name>
    <dbReference type="NCBI Taxonomy" id="1611254"/>
    <lineage>
        <taxon>Eukaryota</taxon>
        <taxon>Metazoa</taxon>
        <taxon>Ecdysozoa</taxon>
        <taxon>Nematoda</taxon>
        <taxon>Chromadorea</taxon>
        <taxon>Rhabditida</taxon>
        <taxon>Rhabditina</taxon>
        <taxon>Rhabditomorpha</taxon>
        <taxon>Rhabditoidea</taxon>
        <taxon>Rhabditidae</taxon>
        <taxon>Peloderinae</taxon>
        <taxon>Caenorhabditis</taxon>
    </lineage>
</organism>
<evidence type="ECO:0000256" key="3">
    <source>
        <dbReference type="ARBA" id="ARBA00012425"/>
    </source>
</evidence>
<feature type="compositionally biased region" description="Basic and acidic residues" evidence="11">
    <location>
        <begin position="104"/>
        <end position="153"/>
    </location>
</feature>
<evidence type="ECO:0000256" key="7">
    <source>
        <dbReference type="ARBA" id="ARBA00022777"/>
    </source>
</evidence>
<proteinExistence type="inferred from homology"/>
<feature type="region of interest" description="Disordered" evidence="11">
    <location>
        <begin position="27"/>
        <end position="309"/>
    </location>
</feature>
<protein>
    <recommendedName>
        <fullName evidence="3">cyclin-dependent kinase</fullName>
        <ecNumber evidence="3">2.7.11.22</ecNumber>
    </recommendedName>
</protein>
<feature type="compositionally biased region" description="Basic and acidic residues" evidence="11">
    <location>
        <begin position="243"/>
        <end position="266"/>
    </location>
</feature>
<dbReference type="PANTHER" id="PTHR24056:SF166">
    <property type="entry name" value="CYCLIN-DEPENDENT KINASE 11.2"/>
    <property type="match status" value="1"/>
</dbReference>
<dbReference type="SUPFAM" id="SSF56112">
    <property type="entry name" value="Protein kinase-like (PK-like)"/>
    <property type="match status" value="1"/>
</dbReference>
<dbReference type="InterPro" id="IPR008271">
    <property type="entry name" value="Ser/Thr_kinase_AS"/>
</dbReference>
<comment type="caution">
    <text evidence="13">The sequence shown here is derived from an EMBL/GenBank/DDBJ whole genome shotgun (WGS) entry which is preliminary data.</text>
</comment>
<dbReference type="Pfam" id="PF00069">
    <property type="entry name" value="Pkinase"/>
    <property type="match status" value="1"/>
</dbReference>
<feature type="region of interest" description="Disordered" evidence="11">
    <location>
        <begin position="338"/>
        <end position="414"/>
    </location>
</feature>
<evidence type="ECO:0000256" key="11">
    <source>
        <dbReference type="SAM" id="MobiDB-lite"/>
    </source>
</evidence>
<evidence type="ECO:0000256" key="6">
    <source>
        <dbReference type="ARBA" id="ARBA00022741"/>
    </source>
</evidence>
<dbReference type="EC" id="2.7.11.22" evidence="3"/>
<dbReference type="PANTHER" id="PTHR24056">
    <property type="entry name" value="CELL DIVISION PROTEIN KINASE"/>
    <property type="match status" value="1"/>
</dbReference>
<evidence type="ECO:0000313" key="13">
    <source>
        <dbReference type="EMBL" id="PIC17281.1"/>
    </source>
</evidence>
<feature type="compositionally biased region" description="Basic and acidic residues" evidence="11">
    <location>
        <begin position="379"/>
        <end position="393"/>
    </location>
</feature>
<dbReference type="FunFam" id="1.10.510.10:FF:000533">
    <property type="entry name" value="cyclin-dependent kinase 10"/>
    <property type="match status" value="1"/>
</dbReference>
<evidence type="ECO:0000259" key="12">
    <source>
        <dbReference type="PROSITE" id="PS50011"/>
    </source>
</evidence>
<dbReference type="Gene3D" id="1.10.510.10">
    <property type="entry name" value="Transferase(Phosphotransferase) domain 1"/>
    <property type="match status" value="1"/>
</dbReference>
<dbReference type="PROSITE" id="PS00108">
    <property type="entry name" value="PROTEIN_KINASE_ST"/>
    <property type="match status" value="1"/>
</dbReference>
<feature type="compositionally biased region" description="Polar residues" evidence="11">
    <location>
        <begin position="27"/>
        <end position="36"/>
    </location>
</feature>
<evidence type="ECO:0000256" key="5">
    <source>
        <dbReference type="ARBA" id="ARBA00022679"/>
    </source>
</evidence>
<evidence type="ECO:0000256" key="8">
    <source>
        <dbReference type="ARBA" id="ARBA00022840"/>
    </source>
</evidence>
<evidence type="ECO:0000256" key="9">
    <source>
        <dbReference type="ARBA" id="ARBA00047811"/>
    </source>
</evidence>
<accession>A0A2G5SQZ9</accession>
<keyword evidence="4" id="KW-0723">Serine/threonine-protein kinase</keyword>
<feature type="compositionally biased region" description="Acidic residues" evidence="11">
    <location>
        <begin position="355"/>
        <end position="365"/>
    </location>
</feature>
<feature type="compositionally biased region" description="Low complexity" evidence="11">
    <location>
        <begin position="267"/>
        <end position="280"/>
    </location>
</feature>
<dbReference type="InterPro" id="IPR050108">
    <property type="entry name" value="CDK"/>
</dbReference>
<dbReference type="OrthoDB" id="647at2759"/>
<feature type="compositionally biased region" description="Polar residues" evidence="11">
    <location>
        <begin position="94"/>
        <end position="103"/>
    </location>
</feature>
<feature type="compositionally biased region" description="Basic and acidic residues" evidence="11">
    <location>
        <begin position="405"/>
        <end position="414"/>
    </location>
</feature>
<dbReference type="GO" id="GO:0040019">
    <property type="term" value="P:positive regulation of embryonic development"/>
    <property type="evidence" value="ECO:0007669"/>
    <property type="project" value="UniProtKB-ARBA"/>
</dbReference>
<comment type="catalytic activity">
    <reaction evidence="10">
        <text>L-seryl-[protein] + ATP = O-phospho-L-seryl-[protein] + ADP + H(+)</text>
        <dbReference type="Rhea" id="RHEA:17989"/>
        <dbReference type="Rhea" id="RHEA-COMP:9863"/>
        <dbReference type="Rhea" id="RHEA-COMP:11604"/>
        <dbReference type="ChEBI" id="CHEBI:15378"/>
        <dbReference type="ChEBI" id="CHEBI:29999"/>
        <dbReference type="ChEBI" id="CHEBI:30616"/>
        <dbReference type="ChEBI" id="CHEBI:83421"/>
        <dbReference type="ChEBI" id="CHEBI:456216"/>
        <dbReference type="EC" id="2.7.11.22"/>
    </reaction>
</comment>
<feature type="domain" description="Protein kinase" evidence="12">
    <location>
        <begin position="463"/>
        <end position="759"/>
    </location>
</feature>
<feature type="compositionally biased region" description="Low complexity" evidence="11">
    <location>
        <begin position="44"/>
        <end position="55"/>
    </location>
</feature>
<evidence type="ECO:0000256" key="2">
    <source>
        <dbReference type="ARBA" id="ARBA00006485"/>
    </source>
</evidence>
<evidence type="ECO:0000256" key="10">
    <source>
        <dbReference type="ARBA" id="ARBA00048367"/>
    </source>
</evidence>
<dbReference type="PROSITE" id="PS50011">
    <property type="entry name" value="PROTEIN_KINASE_DOM"/>
    <property type="match status" value="1"/>
</dbReference>
<dbReference type="GO" id="GO:0005737">
    <property type="term" value="C:cytoplasm"/>
    <property type="evidence" value="ECO:0007669"/>
    <property type="project" value="UniProtKB-ARBA"/>
</dbReference>
<keyword evidence="14" id="KW-1185">Reference proteome</keyword>
<dbReference type="FunFam" id="3.30.200.20:FF:000054">
    <property type="entry name" value="Cyclin-dependent kinase 11B"/>
    <property type="match status" value="1"/>
</dbReference>
<name>A0A2G5SQZ9_9PELO</name>
<dbReference type="SMART" id="SM00220">
    <property type="entry name" value="S_TKc"/>
    <property type="match status" value="1"/>
</dbReference>
<feature type="compositionally biased region" description="Acidic residues" evidence="11">
    <location>
        <begin position="394"/>
        <end position="404"/>
    </location>
</feature>
<keyword evidence="6" id="KW-0547">Nucleotide-binding</keyword>
<evidence type="ECO:0000256" key="1">
    <source>
        <dbReference type="ARBA" id="ARBA00004123"/>
    </source>
</evidence>
<sequence length="828" mass="96356">MSKRLFMSSKILKMRDNVCSLKENRTQLANGQQTMDSLKMEGPRTTNNRQRTVTTMKSSHGNRVNKRKYSSDDDESRESRFSVRPNYHKRHNNDSSNGQSSRSGENRRNADSRDEQRRYEKERRDERREDSRRVERKRDDTSRGFEFQRDKSSRQKSPYSKSTRRDHRGDRDSREKSPYRRKTDNSGIVTKNHQHRDHRTKSPVDRRTERSGRDAKDRRDHDENRHRGERRYDKSRTSSPTSRRSDGSSKHKTPDSTIDNRNRDYSAKSPNSQRSRSSKASFRKSESPKIDEAEKSKHYNLNRGVIDRRNSRIVSVIEDIEKSPTPLREENKGIATFSFEDACGPAPPNKASMWESDDESQDESANEGKSKPGSGQHSSRREISPDTPDHMLDDVFESSDDETEDVKYDTTPPHEELDAMTDEEKAKYRTAMEMRYRRRRDQAISQLPVYYPGLHGCQHISEYHIINKIAAGTYGEVFRGKHTRTDEIVALKRFKMEKEEEGFPITSLREINMLLKAGDHENVVNVKEVLLGRTVSEVYMAMEYMENDVKNWIDKLKHKGKRFRTGHTKNLVRQLLRGMSHLHDLWILHRDLKTANILISSSGVLKIADFGLAREYGEAKDIETRMKLTEVVVTLWYRSPELLLQPKTYSAPVDMWSVGCIMAEFITLHPLFQGCDEPNQVDLIFRMMGTPSEKTWPTINKLRVWQTVIFPVYKPGELRRKFLKAKLLDESGFNLLSRLLTMDPSQRLTASEALDHPWFNEYPECAPNKNLPLIQADGNIAPVAGQEANHKSRLEKLLENEDPERAELLRQFNVKADQVKTSDFQLRF</sequence>
<dbReference type="InterPro" id="IPR011009">
    <property type="entry name" value="Kinase-like_dom_sf"/>
</dbReference>
<evidence type="ECO:0000256" key="4">
    <source>
        <dbReference type="ARBA" id="ARBA00022527"/>
    </source>
</evidence>
<dbReference type="GO" id="GO:0007346">
    <property type="term" value="P:regulation of mitotic cell cycle"/>
    <property type="evidence" value="ECO:0007669"/>
    <property type="project" value="TreeGrafter"/>
</dbReference>
<feature type="compositionally biased region" description="Basic and acidic residues" evidence="11">
    <location>
        <begin position="283"/>
        <end position="297"/>
    </location>
</feature>
<dbReference type="InterPro" id="IPR000719">
    <property type="entry name" value="Prot_kinase_dom"/>
</dbReference>
<dbReference type="GO" id="GO:0004693">
    <property type="term" value="F:cyclin-dependent protein serine/threonine kinase activity"/>
    <property type="evidence" value="ECO:0007669"/>
    <property type="project" value="UniProtKB-EC"/>
</dbReference>
<dbReference type="Proteomes" id="UP000230233">
    <property type="component" value="Chromosome X"/>
</dbReference>
<comment type="subcellular location">
    <subcellularLocation>
        <location evidence="1">Nucleus</location>
    </subcellularLocation>
</comment>
<comment type="similarity">
    <text evidence="2">Belongs to the protein kinase superfamily. CMGC Ser/Thr protein kinase family. CDC2/CDKX subfamily.</text>
</comment>
<keyword evidence="7" id="KW-0418">Kinase</keyword>
<comment type="catalytic activity">
    <reaction evidence="9">
        <text>L-threonyl-[protein] + ATP = O-phospho-L-threonyl-[protein] + ADP + H(+)</text>
        <dbReference type="Rhea" id="RHEA:46608"/>
        <dbReference type="Rhea" id="RHEA-COMP:11060"/>
        <dbReference type="Rhea" id="RHEA-COMP:11605"/>
        <dbReference type="ChEBI" id="CHEBI:15378"/>
        <dbReference type="ChEBI" id="CHEBI:30013"/>
        <dbReference type="ChEBI" id="CHEBI:30616"/>
        <dbReference type="ChEBI" id="CHEBI:61977"/>
        <dbReference type="ChEBI" id="CHEBI:456216"/>
        <dbReference type="EC" id="2.7.11.22"/>
    </reaction>
</comment>
<feature type="compositionally biased region" description="Basic and acidic residues" evidence="11">
    <location>
        <begin position="167"/>
        <end position="184"/>
    </location>
</feature>
<dbReference type="STRING" id="1611254.A0A2G5SQZ9"/>
<dbReference type="AlphaFoldDB" id="A0A2G5SQZ9"/>
<feature type="compositionally biased region" description="Basic and acidic residues" evidence="11">
    <location>
        <begin position="200"/>
        <end position="236"/>
    </location>
</feature>
<reference evidence="14" key="1">
    <citation type="submission" date="2017-10" db="EMBL/GenBank/DDBJ databases">
        <title>Rapid genome shrinkage in a self-fertile nematode reveals novel sperm competition proteins.</title>
        <authorList>
            <person name="Yin D."/>
            <person name="Schwarz E.M."/>
            <person name="Thomas C.G."/>
            <person name="Felde R.L."/>
            <person name="Korf I.F."/>
            <person name="Cutter A.D."/>
            <person name="Schartner C.M."/>
            <person name="Ralston E.J."/>
            <person name="Meyer B.J."/>
            <person name="Haag E.S."/>
        </authorList>
    </citation>
    <scope>NUCLEOTIDE SEQUENCE [LARGE SCALE GENOMIC DNA]</scope>
    <source>
        <strain evidence="14">JU1422</strain>
    </source>
</reference>
<dbReference type="GO" id="GO:0005524">
    <property type="term" value="F:ATP binding"/>
    <property type="evidence" value="ECO:0007669"/>
    <property type="project" value="UniProtKB-KW"/>
</dbReference>
<dbReference type="EMBL" id="PDUG01000006">
    <property type="protein sequence ID" value="PIC17281.1"/>
    <property type="molecule type" value="Genomic_DNA"/>
</dbReference>